<dbReference type="SMART" id="SM00487">
    <property type="entry name" value="DEXDc"/>
    <property type="match status" value="1"/>
</dbReference>
<dbReference type="PROSITE" id="PS51192">
    <property type="entry name" value="HELICASE_ATP_BIND_1"/>
    <property type="match status" value="1"/>
</dbReference>
<evidence type="ECO:0000259" key="1">
    <source>
        <dbReference type="PROSITE" id="PS51192"/>
    </source>
</evidence>
<name>A0A7C9LA95_9BACT</name>
<protein>
    <submittedName>
        <fullName evidence="3">DEAD/DEAH box helicase</fullName>
    </submittedName>
</protein>
<dbReference type="InterPro" id="IPR014001">
    <property type="entry name" value="Helicase_ATP-bd"/>
</dbReference>
<keyword evidence="3" id="KW-0378">Hydrolase</keyword>
<dbReference type="GO" id="GO:0016787">
    <property type="term" value="F:hydrolase activity"/>
    <property type="evidence" value="ECO:0007669"/>
    <property type="project" value="InterPro"/>
</dbReference>
<dbReference type="GO" id="GO:0003677">
    <property type="term" value="F:DNA binding"/>
    <property type="evidence" value="ECO:0007669"/>
    <property type="project" value="InterPro"/>
</dbReference>
<dbReference type="Pfam" id="PF04851">
    <property type="entry name" value="ResIII"/>
    <property type="match status" value="1"/>
</dbReference>
<feature type="domain" description="Helicase C-terminal" evidence="2">
    <location>
        <begin position="231"/>
        <end position="380"/>
    </location>
</feature>
<dbReference type="SMART" id="SM00490">
    <property type="entry name" value="HELICc"/>
    <property type="match status" value="1"/>
</dbReference>
<dbReference type="InterPro" id="IPR027417">
    <property type="entry name" value="P-loop_NTPase"/>
</dbReference>
<keyword evidence="3" id="KW-0547">Nucleotide-binding</keyword>
<dbReference type="GO" id="GO:0005829">
    <property type="term" value="C:cytosol"/>
    <property type="evidence" value="ECO:0007669"/>
    <property type="project" value="TreeGrafter"/>
</dbReference>
<gene>
    <name evidence="3" type="ORF">F0475_02405</name>
</gene>
<dbReference type="AlphaFoldDB" id="A0A7C9LA95"/>
<dbReference type="PROSITE" id="PS51194">
    <property type="entry name" value="HELICASE_CTER"/>
    <property type="match status" value="1"/>
</dbReference>
<dbReference type="RefSeq" id="WP_155715228.1">
    <property type="nucleotide sequence ID" value="NZ_VVIQ01000002.1"/>
</dbReference>
<evidence type="ECO:0000313" key="4">
    <source>
        <dbReference type="Proteomes" id="UP000482295"/>
    </source>
</evidence>
<dbReference type="GO" id="GO:0004386">
    <property type="term" value="F:helicase activity"/>
    <property type="evidence" value="ECO:0007669"/>
    <property type="project" value="UniProtKB-KW"/>
</dbReference>
<dbReference type="InterPro" id="IPR001650">
    <property type="entry name" value="Helicase_C-like"/>
</dbReference>
<dbReference type="Pfam" id="PF00271">
    <property type="entry name" value="Helicase_C"/>
    <property type="match status" value="1"/>
</dbReference>
<keyword evidence="4" id="KW-1185">Reference proteome</keyword>
<dbReference type="InterPro" id="IPR050742">
    <property type="entry name" value="Helicase_Restrict-Modif_Enz"/>
</dbReference>
<reference evidence="3 4" key="1">
    <citation type="submission" date="2019-09" db="EMBL/GenBank/DDBJ databases">
        <title>Prevotella A2879 sp. nov., isolated from an abscess of a patient.</title>
        <authorList>
            <person name="Buhl M."/>
            <person name="Oberhettinger P."/>
        </authorList>
    </citation>
    <scope>NUCLEOTIDE SEQUENCE [LARGE SCALE GENOMIC DNA]</scope>
    <source>
        <strain evidence="3 4">A2879</strain>
    </source>
</reference>
<dbReference type="InterPro" id="IPR006935">
    <property type="entry name" value="Helicase/UvrB_N"/>
</dbReference>
<dbReference type="Gene3D" id="3.40.50.300">
    <property type="entry name" value="P-loop containing nucleotide triphosphate hydrolases"/>
    <property type="match status" value="2"/>
</dbReference>
<dbReference type="EMBL" id="VVIQ01000002">
    <property type="protein sequence ID" value="MUL27193.1"/>
    <property type="molecule type" value="Genomic_DNA"/>
</dbReference>
<dbReference type="SUPFAM" id="SSF52540">
    <property type="entry name" value="P-loop containing nucleoside triphosphate hydrolases"/>
    <property type="match status" value="1"/>
</dbReference>
<dbReference type="Proteomes" id="UP000482295">
    <property type="component" value="Unassembled WGS sequence"/>
</dbReference>
<dbReference type="GO" id="GO:0005524">
    <property type="term" value="F:ATP binding"/>
    <property type="evidence" value="ECO:0007669"/>
    <property type="project" value="InterPro"/>
</dbReference>
<sequence length="391" mass="43896">MKYTLRDYQKQASDAAVKSFLSSKKSNGIIIVSTGGGKSLIIADIASRLNSPLIVLCPSKEILQQNFEKLQSYGILDCACYSASVGCKDINRITFATIRSVMNHMNDFKHFKYVLIDEVHVVNSRGGMYEKFINSQDRQVVGLTATPYRLSSYMNGSMLKFLTRTRPRIFSEVLYVCQTSDLLAKGYLANLKYYDLTAINIENVISNSTGADYDEKSLKLEYERSGFFDKLTTTTLRVLKPKNGIPRKGVLVFTRFVEEAENLVEKLKIKGVSAAIVTGTTPKVEREKLLNDFKSGKIKVVANVGVLVVGFDFPALDTVILARPTKSLAWYYQAVGRCIRPFKDKDGWVIDLAGNYKRFGKVSDLKIDVEKPNSQLWCVKSNGKILTNRIF</sequence>
<keyword evidence="3" id="KW-0347">Helicase</keyword>
<dbReference type="PANTHER" id="PTHR47396:SF1">
    <property type="entry name" value="ATP-DEPENDENT HELICASE IRC3-RELATED"/>
    <property type="match status" value="1"/>
</dbReference>
<accession>A0A7C9LA95</accession>
<evidence type="ECO:0000259" key="2">
    <source>
        <dbReference type="PROSITE" id="PS51194"/>
    </source>
</evidence>
<comment type="caution">
    <text evidence="3">The sequence shown here is derived from an EMBL/GenBank/DDBJ whole genome shotgun (WGS) entry which is preliminary data.</text>
</comment>
<evidence type="ECO:0000313" key="3">
    <source>
        <dbReference type="EMBL" id="MUL27193.1"/>
    </source>
</evidence>
<proteinExistence type="predicted"/>
<feature type="domain" description="Helicase ATP-binding" evidence="1">
    <location>
        <begin position="19"/>
        <end position="165"/>
    </location>
</feature>
<dbReference type="PANTHER" id="PTHR47396">
    <property type="entry name" value="TYPE I RESTRICTION ENZYME ECOKI R PROTEIN"/>
    <property type="match status" value="1"/>
</dbReference>
<organism evidence="3 4">
    <name type="scientific">Prevotella vespertina</name>
    <dbReference type="NCBI Taxonomy" id="2608404"/>
    <lineage>
        <taxon>Bacteria</taxon>
        <taxon>Pseudomonadati</taxon>
        <taxon>Bacteroidota</taxon>
        <taxon>Bacteroidia</taxon>
        <taxon>Bacteroidales</taxon>
        <taxon>Prevotellaceae</taxon>
        <taxon>Prevotella</taxon>
    </lineage>
</organism>
<keyword evidence="3" id="KW-0067">ATP-binding</keyword>